<evidence type="ECO:0000256" key="1">
    <source>
        <dbReference type="SAM" id="MobiDB-lite"/>
    </source>
</evidence>
<feature type="compositionally biased region" description="Low complexity" evidence="1">
    <location>
        <begin position="54"/>
        <end position="68"/>
    </location>
</feature>
<dbReference type="EMBL" id="AUSU01004009">
    <property type="protein sequence ID" value="EPS65833.1"/>
    <property type="molecule type" value="Genomic_DNA"/>
</dbReference>
<evidence type="ECO:0000313" key="3">
    <source>
        <dbReference type="Proteomes" id="UP000015453"/>
    </source>
</evidence>
<name>S8DRY0_9LAMI</name>
<sequence>RPLDLCDVAQGTDTVPTGLHGVAGSNPGMTNSLPPHGSGASSSLQGSPNMNAGNGFSSSPGPVNSSVSDAGTPPQDADRYRLMNSRNFITIILK</sequence>
<organism evidence="2 3">
    <name type="scientific">Genlisea aurea</name>
    <dbReference type="NCBI Taxonomy" id="192259"/>
    <lineage>
        <taxon>Eukaryota</taxon>
        <taxon>Viridiplantae</taxon>
        <taxon>Streptophyta</taxon>
        <taxon>Embryophyta</taxon>
        <taxon>Tracheophyta</taxon>
        <taxon>Spermatophyta</taxon>
        <taxon>Magnoliopsida</taxon>
        <taxon>eudicotyledons</taxon>
        <taxon>Gunneridae</taxon>
        <taxon>Pentapetalae</taxon>
        <taxon>asterids</taxon>
        <taxon>lamiids</taxon>
        <taxon>Lamiales</taxon>
        <taxon>Lentibulariaceae</taxon>
        <taxon>Genlisea</taxon>
    </lineage>
</organism>
<keyword evidence="3" id="KW-1185">Reference proteome</keyword>
<comment type="caution">
    <text evidence="2">The sequence shown here is derived from an EMBL/GenBank/DDBJ whole genome shotgun (WGS) entry which is preliminary data.</text>
</comment>
<dbReference type="Proteomes" id="UP000015453">
    <property type="component" value="Unassembled WGS sequence"/>
</dbReference>
<feature type="non-terminal residue" evidence="2">
    <location>
        <position position="1"/>
    </location>
</feature>
<feature type="compositionally biased region" description="Polar residues" evidence="1">
    <location>
        <begin position="27"/>
        <end position="52"/>
    </location>
</feature>
<gene>
    <name evidence="2" type="ORF">M569_08944</name>
</gene>
<evidence type="ECO:0000313" key="2">
    <source>
        <dbReference type="EMBL" id="EPS65833.1"/>
    </source>
</evidence>
<dbReference type="AlphaFoldDB" id="S8DRY0"/>
<accession>S8DRY0</accession>
<protein>
    <submittedName>
        <fullName evidence="2">Uncharacterized protein</fullName>
    </submittedName>
</protein>
<feature type="region of interest" description="Disordered" evidence="1">
    <location>
        <begin position="1"/>
        <end position="81"/>
    </location>
</feature>
<reference evidence="2 3" key="1">
    <citation type="journal article" date="2013" name="BMC Genomics">
        <title>The miniature genome of a carnivorous plant Genlisea aurea contains a low number of genes and short non-coding sequences.</title>
        <authorList>
            <person name="Leushkin E.V."/>
            <person name="Sutormin R.A."/>
            <person name="Nabieva E.R."/>
            <person name="Penin A.A."/>
            <person name="Kondrashov A.S."/>
            <person name="Logacheva M.D."/>
        </authorList>
    </citation>
    <scope>NUCLEOTIDE SEQUENCE [LARGE SCALE GENOMIC DNA]</scope>
</reference>
<proteinExistence type="predicted"/>